<name>M9RB41_9RHOB</name>
<protein>
    <submittedName>
        <fullName evidence="1">Uncharacterized protein</fullName>
    </submittedName>
</protein>
<proteinExistence type="predicted"/>
<evidence type="ECO:0000313" key="2">
    <source>
        <dbReference type="Proteomes" id="UP000005307"/>
    </source>
</evidence>
<dbReference type="HOGENOM" id="CLU_2863392_0_0_5"/>
<organism evidence="1 2">
    <name type="scientific">Octadecabacter antarcticus 307</name>
    <dbReference type="NCBI Taxonomy" id="391626"/>
    <lineage>
        <taxon>Bacteria</taxon>
        <taxon>Pseudomonadati</taxon>
        <taxon>Pseudomonadota</taxon>
        <taxon>Alphaproteobacteria</taxon>
        <taxon>Rhodobacterales</taxon>
        <taxon>Roseobacteraceae</taxon>
        <taxon>Octadecabacter</taxon>
    </lineage>
</organism>
<dbReference type="STRING" id="391626.OAN307_c34720"/>
<sequence length="64" mass="7206">MPCWDLINCLVKLRNLLSGMENGMGLNNLGVLQKNIVYAVTLILQQHETVETDKLRSHKLLDGT</sequence>
<dbReference type="Proteomes" id="UP000005307">
    <property type="component" value="Chromosome"/>
</dbReference>
<dbReference type="KEGG" id="oat:OAN307_c34720"/>
<keyword evidence="2" id="KW-1185">Reference proteome</keyword>
<evidence type="ECO:0000313" key="1">
    <source>
        <dbReference type="EMBL" id="AGI68958.1"/>
    </source>
</evidence>
<gene>
    <name evidence="1" type="ORF">OAN307_c34720</name>
</gene>
<accession>M9RB41</accession>
<reference evidence="1 2" key="1">
    <citation type="journal article" date="2013" name="PLoS ONE">
        <title>Poles Apart: Arctic and Antarctic Octadecabacter strains Share High Genome Plasticity and a New Type of Xanthorhodopsin.</title>
        <authorList>
            <person name="Vollmers J."/>
            <person name="Voget S."/>
            <person name="Dietrich S."/>
            <person name="Gollnow K."/>
            <person name="Smits M."/>
            <person name="Meyer K."/>
            <person name="Brinkhoff T."/>
            <person name="Simon M."/>
            <person name="Daniel R."/>
        </authorList>
    </citation>
    <scope>NUCLEOTIDE SEQUENCE [LARGE SCALE GENOMIC DNA]</scope>
    <source>
        <strain evidence="1 2">307</strain>
    </source>
</reference>
<dbReference type="AlphaFoldDB" id="M9RB41"/>
<dbReference type="EMBL" id="CP003740">
    <property type="protein sequence ID" value="AGI68958.1"/>
    <property type="molecule type" value="Genomic_DNA"/>
</dbReference>